<dbReference type="Gene3D" id="2.60.120.560">
    <property type="entry name" value="Exo-inulinase, domain 1"/>
    <property type="match status" value="1"/>
</dbReference>
<dbReference type="Proteomes" id="UP000240978">
    <property type="component" value="Unassembled WGS sequence"/>
</dbReference>
<evidence type="ECO:0000259" key="2">
    <source>
        <dbReference type="Pfam" id="PF06439"/>
    </source>
</evidence>
<dbReference type="RefSeq" id="WP_106602291.1">
    <property type="nucleotide sequence ID" value="NZ_PYGK01000004.1"/>
</dbReference>
<dbReference type="EMBL" id="PYGK01000004">
    <property type="protein sequence ID" value="PSL32077.1"/>
    <property type="molecule type" value="Genomic_DNA"/>
</dbReference>
<reference evidence="3 4" key="1">
    <citation type="submission" date="2018-03" db="EMBL/GenBank/DDBJ databases">
        <title>Genomic Encyclopedia of Archaeal and Bacterial Type Strains, Phase II (KMG-II): from individual species to whole genera.</title>
        <authorList>
            <person name="Goeker M."/>
        </authorList>
    </citation>
    <scope>NUCLEOTIDE SEQUENCE [LARGE SCALE GENOMIC DNA]</scope>
    <source>
        <strain evidence="3 4">DSM 18107</strain>
    </source>
</reference>
<feature type="chain" id="PRO_5015199236" evidence="1">
    <location>
        <begin position="19"/>
        <end position="277"/>
    </location>
</feature>
<name>A0A2P8GDM2_9BACT</name>
<keyword evidence="4" id="KW-1185">Reference proteome</keyword>
<comment type="caution">
    <text evidence="3">The sequence shown here is derived from an EMBL/GenBank/DDBJ whole genome shotgun (WGS) entry which is preliminary data.</text>
</comment>
<gene>
    <name evidence="3" type="ORF">CLV42_104380</name>
</gene>
<feature type="domain" description="3-keto-alpha-glucoside-1,2-lyase/3-keto-2-hydroxy-glucal hydratase" evidence="2">
    <location>
        <begin position="24"/>
        <end position="252"/>
    </location>
</feature>
<evidence type="ECO:0000313" key="3">
    <source>
        <dbReference type="EMBL" id="PSL32077.1"/>
    </source>
</evidence>
<dbReference type="Pfam" id="PF06439">
    <property type="entry name" value="3keto-disac_hyd"/>
    <property type="match status" value="1"/>
</dbReference>
<evidence type="ECO:0000313" key="4">
    <source>
        <dbReference type="Proteomes" id="UP000240978"/>
    </source>
</evidence>
<keyword evidence="1" id="KW-0732">Signal</keyword>
<dbReference type="InterPro" id="IPR010496">
    <property type="entry name" value="AL/BT2_dom"/>
</dbReference>
<dbReference type="GO" id="GO:0016787">
    <property type="term" value="F:hydrolase activity"/>
    <property type="evidence" value="ECO:0007669"/>
    <property type="project" value="InterPro"/>
</dbReference>
<protein>
    <submittedName>
        <fullName evidence="3">Uncharacterized protein DUF1080</fullName>
    </submittedName>
</protein>
<accession>A0A2P8GDM2</accession>
<sequence length="277" mass="30807">MKKLFTCGLLLLTLTGMAQKKVNGWLQLFNGKDLTGWDIKIKGHDLNENYGNTFRVEDGLLKVRYDQYTNFNEQYGHIFYNKNFSAYVIVVEYRFVGEQVAGGPGWALRNSGIMLHGQTAASMGKDQDFPISLEEQLLGGNGKDPRSTSNLCTPGTNVVMNGKLITEHCISSTSKTYHGEQWVRAGALVIGDSVIKHFVFNDTVIVYNKPQTGGGNVSGADSTLTVEGRLLNEGSISLQSESHPVDFRKVELFDLQPFVNDPVKLEAVLRKLQKRKK</sequence>
<feature type="signal peptide" evidence="1">
    <location>
        <begin position="1"/>
        <end position="18"/>
    </location>
</feature>
<organism evidence="3 4">
    <name type="scientific">Chitinophaga ginsengisoli</name>
    <dbReference type="NCBI Taxonomy" id="363837"/>
    <lineage>
        <taxon>Bacteria</taxon>
        <taxon>Pseudomonadati</taxon>
        <taxon>Bacteroidota</taxon>
        <taxon>Chitinophagia</taxon>
        <taxon>Chitinophagales</taxon>
        <taxon>Chitinophagaceae</taxon>
        <taxon>Chitinophaga</taxon>
    </lineage>
</organism>
<evidence type="ECO:0000256" key="1">
    <source>
        <dbReference type="SAM" id="SignalP"/>
    </source>
</evidence>
<dbReference type="OrthoDB" id="9787527at2"/>
<dbReference type="AlphaFoldDB" id="A0A2P8GDM2"/>
<proteinExistence type="predicted"/>